<dbReference type="GO" id="GO:0003700">
    <property type="term" value="F:DNA-binding transcription factor activity"/>
    <property type="evidence" value="ECO:0007669"/>
    <property type="project" value="InterPro"/>
</dbReference>
<accession>A0A254TDP4</accession>
<dbReference type="AlphaFoldDB" id="A0A254TDP4"/>
<dbReference type="Proteomes" id="UP000197535">
    <property type="component" value="Unassembled WGS sequence"/>
</dbReference>
<evidence type="ECO:0000313" key="4">
    <source>
        <dbReference type="EMBL" id="OWW20769.1"/>
    </source>
</evidence>
<evidence type="ECO:0000313" key="5">
    <source>
        <dbReference type="Proteomes" id="UP000197535"/>
    </source>
</evidence>
<dbReference type="RefSeq" id="WP_088707636.1">
    <property type="nucleotide sequence ID" value="NZ_LSTO01000001.1"/>
</dbReference>
<organism evidence="4 5">
    <name type="scientific">Noviherbaspirillum denitrificans</name>
    <dbReference type="NCBI Taxonomy" id="1968433"/>
    <lineage>
        <taxon>Bacteria</taxon>
        <taxon>Pseudomonadati</taxon>
        <taxon>Pseudomonadota</taxon>
        <taxon>Betaproteobacteria</taxon>
        <taxon>Burkholderiales</taxon>
        <taxon>Oxalobacteraceae</taxon>
        <taxon>Noviherbaspirillum</taxon>
    </lineage>
</organism>
<protein>
    <recommendedName>
        <fullName evidence="3">HTH deoR-type domain-containing protein</fullName>
    </recommendedName>
</protein>
<dbReference type="Pfam" id="PF08220">
    <property type="entry name" value="HTH_DeoR"/>
    <property type="match status" value="1"/>
</dbReference>
<dbReference type="OrthoDB" id="6903130at2"/>
<sequence length="67" mass="8326">MARRQYLDIQALAELLRKSERTIRRDLRRHRLRVPPPMYIPGASLLRWRMVDIERWRQEQQDLSRDI</sequence>
<dbReference type="InterPro" id="IPR009061">
    <property type="entry name" value="DNA-bd_dom_put_sf"/>
</dbReference>
<dbReference type="SUPFAM" id="SSF46955">
    <property type="entry name" value="Putative DNA-binding domain"/>
    <property type="match status" value="1"/>
</dbReference>
<evidence type="ECO:0000259" key="3">
    <source>
        <dbReference type="Pfam" id="PF08220"/>
    </source>
</evidence>
<evidence type="ECO:0000256" key="2">
    <source>
        <dbReference type="ARBA" id="ARBA00023163"/>
    </source>
</evidence>
<name>A0A254TDP4_9BURK</name>
<gene>
    <name evidence="4" type="ORF">AYR66_16100</name>
</gene>
<proteinExistence type="predicted"/>
<keyword evidence="2" id="KW-0804">Transcription</keyword>
<dbReference type="EMBL" id="LSTO01000001">
    <property type="protein sequence ID" value="OWW20769.1"/>
    <property type="molecule type" value="Genomic_DNA"/>
</dbReference>
<keyword evidence="5" id="KW-1185">Reference proteome</keyword>
<comment type="caution">
    <text evidence="4">The sequence shown here is derived from an EMBL/GenBank/DDBJ whole genome shotgun (WGS) entry which is preliminary data.</text>
</comment>
<dbReference type="InterPro" id="IPR001034">
    <property type="entry name" value="DeoR_HTH"/>
</dbReference>
<feature type="domain" description="HTH deoR-type" evidence="3">
    <location>
        <begin position="2"/>
        <end position="30"/>
    </location>
</feature>
<evidence type="ECO:0000256" key="1">
    <source>
        <dbReference type="ARBA" id="ARBA00023015"/>
    </source>
</evidence>
<keyword evidence="1" id="KW-0805">Transcription regulation</keyword>
<reference evidence="4 5" key="1">
    <citation type="submission" date="2016-02" db="EMBL/GenBank/DDBJ databases">
        <authorList>
            <person name="Wen L."/>
            <person name="He K."/>
            <person name="Yang H."/>
        </authorList>
    </citation>
    <scope>NUCLEOTIDE SEQUENCE [LARGE SCALE GENOMIC DNA]</scope>
    <source>
        <strain evidence="4 5">TSA40</strain>
    </source>
</reference>